<protein>
    <recommendedName>
        <fullName evidence="1">Aminotransferase-like plant mobile domain-containing protein</fullName>
    </recommendedName>
</protein>
<gene>
    <name evidence="2" type="ORF">J1N35_021396</name>
</gene>
<proteinExistence type="predicted"/>
<evidence type="ECO:0000313" key="2">
    <source>
        <dbReference type="EMBL" id="KAH1081635.1"/>
    </source>
</evidence>
<dbReference type="OrthoDB" id="1937804at2759"/>
<dbReference type="PANTHER" id="PTHR46033:SF8">
    <property type="entry name" value="PROTEIN MAINTENANCE OF MERISTEMS-LIKE"/>
    <property type="match status" value="1"/>
</dbReference>
<dbReference type="InterPro" id="IPR044824">
    <property type="entry name" value="MAIN-like"/>
</dbReference>
<dbReference type="InterPro" id="IPR019557">
    <property type="entry name" value="AminoTfrase-like_pln_mobile"/>
</dbReference>
<feature type="domain" description="Aminotransferase-like plant mobile" evidence="1">
    <location>
        <begin position="18"/>
        <end position="81"/>
    </location>
</feature>
<evidence type="ECO:0000313" key="3">
    <source>
        <dbReference type="Proteomes" id="UP000828251"/>
    </source>
</evidence>
<dbReference type="Pfam" id="PF10536">
    <property type="entry name" value="PMD"/>
    <property type="match status" value="1"/>
</dbReference>
<dbReference type="AlphaFoldDB" id="A0A9D3VE50"/>
<evidence type="ECO:0000259" key="1">
    <source>
        <dbReference type="Pfam" id="PF10536"/>
    </source>
</evidence>
<accession>A0A9D3VE50</accession>
<sequence>MRALHMIEPYLEAARFLHVSYMDPTLISVLVERWRPETHTFHLLCDECTITLKDVQLQLVLLVDESVIIGLMVVGDWSGICKQQLDNVSEKF</sequence>
<keyword evidence="3" id="KW-1185">Reference proteome</keyword>
<dbReference type="GO" id="GO:0010073">
    <property type="term" value="P:meristem maintenance"/>
    <property type="evidence" value="ECO:0007669"/>
    <property type="project" value="InterPro"/>
</dbReference>
<name>A0A9D3VE50_9ROSI</name>
<comment type="caution">
    <text evidence="2">The sequence shown here is derived from an EMBL/GenBank/DDBJ whole genome shotgun (WGS) entry which is preliminary data.</text>
</comment>
<dbReference type="EMBL" id="JAIQCV010000007">
    <property type="protein sequence ID" value="KAH1081635.1"/>
    <property type="molecule type" value="Genomic_DNA"/>
</dbReference>
<dbReference type="PANTHER" id="PTHR46033">
    <property type="entry name" value="PROTEIN MAIN-LIKE 2"/>
    <property type="match status" value="1"/>
</dbReference>
<organism evidence="2 3">
    <name type="scientific">Gossypium stocksii</name>
    <dbReference type="NCBI Taxonomy" id="47602"/>
    <lineage>
        <taxon>Eukaryota</taxon>
        <taxon>Viridiplantae</taxon>
        <taxon>Streptophyta</taxon>
        <taxon>Embryophyta</taxon>
        <taxon>Tracheophyta</taxon>
        <taxon>Spermatophyta</taxon>
        <taxon>Magnoliopsida</taxon>
        <taxon>eudicotyledons</taxon>
        <taxon>Gunneridae</taxon>
        <taxon>Pentapetalae</taxon>
        <taxon>rosids</taxon>
        <taxon>malvids</taxon>
        <taxon>Malvales</taxon>
        <taxon>Malvaceae</taxon>
        <taxon>Malvoideae</taxon>
        <taxon>Gossypium</taxon>
    </lineage>
</organism>
<reference evidence="2 3" key="1">
    <citation type="journal article" date="2021" name="Plant Biotechnol. J.">
        <title>Multi-omics assisted identification of the key and species-specific regulatory components of drought-tolerant mechanisms in Gossypium stocksii.</title>
        <authorList>
            <person name="Yu D."/>
            <person name="Ke L."/>
            <person name="Zhang D."/>
            <person name="Wu Y."/>
            <person name="Sun Y."/>
            <person name="Mei J."/>
            <person name="Sun J."/>
            <person name="Sun Y."/>
        </authorList>
    </citation>
    <scope>NUCLEOTIDE SEQUENCE [LARGE SCALE GENOMIC DNA]</scope>
    <source>
        <strain evidence="3">cv. E1</strain>
        <tissue evidence="2">Leaf</tissue>
    </source>
</reference>
<dbReference type="Proteomes" id="UP000828251">
    <property type="component" value="Unassembled WGS sequence"/>
</dbReference>